<dbReference type="GO" id="GO:0046872">
    <property type="term" value="F:metal ion binding"/>
    <property type="evidence" value="ECO:0007669"/>
    <property type="project" value="UniProtKB-KW"/>
</dbReference>
<dbReference type="GO" id="GO:0044038">
    <property type="term" value="P:cell wall macromolecule biosynthetic process"/>
    <property type="evidence" value="ECO:0007669"/>
    <property type="project" value="TreeGrafter"/>
</dbReference>
<feature type="binding site" evidence="7">
    <location>
        <position position="193"/>
    </location>
    <ligand>
        <name>Mg(2+)</name>
        <dbReference type="ChEBI" id="CHEBI:18420"/>
    </ligand>
</feature>
<dbReference type="GO" id="GO:0009103">
    <property type="term" value="P:lipopolysaccharide biosynthetic process"/>
    <property type="evidence" value="ECO:0007669"/>
    <property type="project" value="TreeGrafter"/>
</dbReference>
<evidence type="ECO:0000256" key="7">
    <source>
        <dbReference type="PIRSR" id="PIRSR600715-1"/>
    </source>
</evidence>
<dbReference type="Pfam" id="PF00953">
    <property type="entry name" value="Glycos_transf_4"/>
    <property type="match status" value="1"/>
</dbReference>
<feature type="transmembrane region" description="Helical" evidence="8">
    <location>
        <begin position="46"/>
        <end position="79"/>
    </location>
</feature>
<feature type="binding site" evidence="7">
    <location>
        <position position="140"/>
    </location>
    <ligand>
        <name>Mg(2+)</name>
        <dbReference type="ChEBI" id="CHEBI:18420"/>
    </ligand>
</feature>
<evidence type="ECO:0000256" key="3">
    <source>
        <dbReference type="ARBA" id="ARBA00022679"/>
    </source>
</evidence>
<dbReference type="GO" id="GO:0071555">
    <property type="term" value="P:cell wall organization"/>
    <property type="evidence" value="ECO:0007669"/>
    <property type="project" value="TreeGrafter"/>
</dbReference>
<dbReference type="CDD" id="cd06853">
    <property type="entry name" value="GT_WecA_like"/>
    <property type="match status" value="1"/>
</dbReference>
<organism evidence="9 10">
    <name type="scientific">Helicobacter ailurogastricus</name>
    <dbReference type="NCBI Taxonomy" id="1578720"/>
    <lineage>
        <taxon>Bacteria</taxon>
        <taxon>Pseudomonadati</taxon>
        <taxon>Campylobacterota</taxon>
        <taxon>Epsilonproteobacteria</taxon>
        <taxon>Campylobacterales</taxon>
        <taxon>Helicobacteraceae</taxon>
        <taxon>Helicobacter</taxon>
    </lineage>
</organism>
<evidence type="ECO:0000256" key="4">
    <source>
        <dbReference type="ARBA" id="ARBA00022692"/>
    </source>
</evidence>
<evidence type="ECO:0000256" key="2">
    <source>
        <dbReference type="ARBA" id="ARBA00022475"/>
    </source>
</evidence>
<keyword evidence="7" id="KW-0479">Metal-binding</keyword>
<evidence type="ECO:0000313" key="10">
    <source>
        <dbReference type="Proteomes" id="UP000043437"/>
    </source>
</evidence>
<evidence type="ECO:0000256" key="5">
    <source>
        <dbReference type="ARBA" id="ARBA00022989"/>
    </source>
</evidence>
<feature type="transmembrane region" description="Helical" evidence="8">
    <location>
        <begin position="268"/>
        <end position="289"/>
    </location>
</feature>
<dbReference type="RefSeq" id="WP_082355817.1">
    <property type="nucleotide sequence ID" value="NZ_CDMG01000004.1"/>
</dbReference>
<feature type="transmembrane region" description="Helical" evidence="8">
    <location>
        <begin position="91"/>
        <end position="110"/>
    </location>
</feature>
<gene>
    <name evidence="9" type="ORF">HAL07_07430</name>
</gene>
<dbReference type="GO" id="GO:0005886">
    <property type="term" value="C:plasma membrane"/>
    <property type="evidence" value="ECO:0007669"/>
    <property type="project" value="UniProtKB-SubCell"/>
</dbReference>
<accession>A0A0K2Y6S5</accession>
<comment type="cofactor">
    <cofactor evidence="7">
        <name>Mg(2+)</name>
        <dbReference type="ChEBI" id="CHEBI:18420"/>
    </cofactor>
</comment>
<evidence type="ECO:0000256" key="6">
    <source>
        <dbReference type="ARBA" id="ARBA00023136"/>
    </source>
</evidence>
<name>A0A0K2Y6S5_9HELI</name>
<dbReference type="Proteomes" id="UP000043437">
    <property type="component" value="Unassembled WGS sequence"/>
</dbReference>
<keyword evidence="4 8" id="KW-0812">Transmembrane</keyword>
<feature type="transmembrane region" description="Helical" evidence="8">
    <location>
        <begin position="218"/>
        <end position="236"/>
    </location>
</feature>
<keyword evidence="6 8" id="KW-0472">Membrane</keyword>
<dbReference type="AlphaFoldDB" id="A0A0K2Y6S5"/>
<comment type="subcellular location">
    <subcellularLocation>
        <location evidence="1">Cell membrane</location>
        <topology evidence="1">Multi-pass membrane protein</topology>
    </subcellularLocation>
</comment>
<dbReference type="PANTHER" id="PTHR22926:SF3">
    <property type="entry name" value="UNDECAPRENYL-PHOSPHATE ALPHA-N-ACETYLGLUCOSAMINYL 1-PHOSPHATE TRANSFERASE"/>
    <property type="match status" value="1"/>
</dbReference>
<keyword evidence="2" id="KW-1003">Cell membrane</keyword>
<feature type="transmembrane region" description="Helical" evidence="8">
    <location>
        <begin position="196"/>
        <end position="212"/>
    </location>
</feature>
<feature type="transmembrane region" description="Helical" evidence="8">
    <location>
        <begin position="295"/>
        <end position="312"/>
    </location>
</feature>
<dbReference type="InterPro" id="IPR000715">
    <property type="entry name" value="Glycosyl_transferase_4"/>
</dbReference>
<feature type="transmembrane region" description="Helical" evidence="8">
    <location>
        <begin position="168"/>
        <end position="184"/>
    </location>
</feature>
<evidence type="ECO:0000256" key="1">
    <source>
        <dbReference type="ARBA" id="ARBA00004651"/>
    </source>
</evidence>
<evidence type="ECO:0000313" key="9">
    <source>
        <dbReference type="EMBL" id="CRI32268.1"/>
    </source>
</evidence>
<protein>
    <submittedName>
        <fullName evidence="9">Undecaprenyl-phosphate N-acetylglucosaminyl 1-phosphate transferase</fullName>
        <ecNumber evidence="9">2.7.8.-</ecNumber>
    </submittedName>
</protein>
<reference evidence="10" key="1">
    <citation type="submission" date="2014-12" db="EMBL/GenBank/DDBJ databases">
        <authorList>
            <person name="Jaenicke S."/>
        </authorList>
    </citation>
    <scope>NUCLEOTIDE SEQUENCE [LARGE SCALE GENOMIC DNA]</scope>
</reference>
<dbReference type="PANTHER" id="PTHR22926">
    <property type="entry name" value="PHOSPHO-N-ACETYLMURAMOYL-PENTAPEPTIDE-TRANSFERASE"/>
    <property type="match status" value="1"/>
</dbReference>
<dbReference type="EMBL" id="CDMG01000004">
    <property type="protein sequence ID" value="CRI32268.1"/>
    <property type="molecule type" value="Genomic_DNA"/>
</dbReference>
<evidence type="ECO:0000256" key="8">
    <source>
        <dbReference type="SAM" id="Phobius"/>
    </source>
</evidence>
<feature type="transmembrane region" description="Helical" evidence="8">
    <location>
        <begin position="116"/>
        <end position="138"/>
    </location>
</feature>
<dbReference type="GO" id="GO:0016780">
    <property type="term" value="F:phosphotransferase activity, for other substituted phosphate groups"/>
    <property type="evidence" value="ECO:0007669"/>
    <property type="project" value="InterPro"/>
</dbReference>
<dbReference type="EC" id="2.7.8.-" evidence="9"/>
<sequence length="325" mass="35401">MPFMFGYFLLSFACVLGVVFYAKKSEIFTDNADKPQGFHTKKTPRAGGLGVFVVFVFSGGFLGMWGFLGGVLIFISGFLEDLNFSLSPKMRLILQSLGVFVVVLFAPLILKDFAPIFSLPLLLALPLSVFMLVGVVNAMNIIDGFNGLAGGFGVLALGFMYLAAPNPFILAMLCALLGFLVLNFPKGLVFLGDGGAYLLGFILGAALMDLALKGAASAWFGLALMIYPVTEVLFSITRRKLQKQKATMPDALHLHTLLFKALQKKPCFLNPNALTGLLVVLANLPFMWGSFLCRHHPYGLLILIALFVWVYLKLYSKLKKGTTCA</sequence>
<dbReference type="GeneID" id="82131720"/>
<keyword evidence="5 8" id="KW-1133">Transmembrane helix</keyword>
<proteinExistence type="predicted"/>
<keyword evidence="7" id="KW-0460">Magnesium</keyword>
<keyword evidence="3 9" id="KW-0808">Transferase</keyword>